<evidence type="ECO:0000313" key="3">
    <source>
        <dbReference type="Proteomes" id="UP000261905"/>
    </source>
</evidence>
<sequence length="199" mass="22218">MVPNERQDSAADSYTLCADLEENLTQFRAVFNNCGDIQQRQLELSSAQQGAFIFISGLSDISVVDMDLLKYAIESSLTGQSGELTEADKAAIRSKLSFTSHTSWSDDFQTSVQKVLSGELVVLLDGYAQALILNVKEMDTRSIEEPATEAADRDNYHIWFCLRGRQRFLAGCFDFHRFGSGRHHGLCQCNESEPGLDLY</sequence>
<dbReference type="Pfam" id="PF03323">
    <property type="entry name" value="GerA"/>
    <property type="match status" value="1"/>
</dbReference>
<proteinExistence type="predicted"/>
<dbReference type="RefSeq" id="WP_116044120.1">
    <property type="nucleotide sequence ID" value="NZ_QUBQ01000001.1"/>
</dbReference>
<dbReference type="InterPro" id="IPR004995">
    <property type="entry name" value="Spore_Ger"/>
</dbReference>
<name>A0A371PLN7_9BACL</name>
<keyword evidence="3" id="KW-1185">Reference proteome</keyword>
<keyword evidence="1" id="KW-0472">Membrane</keyword>
<accession>A0A371PLN7</accession>
<reference evidence="2 3" key="1">
    <citation type="submission" date="2018-08" db="EMBL/GenBank/DDBJ databases">
        <title>Paenibacillus sp. M4BSY-1, whole genome shotgun sequence.</title>
        <authorList>
            <person name="Tuo L."/>
        </authorList>
    </citation>
    <scope>NUCLEOTIDE SEQUENCE [LARGE SCALE GENOMIC DNA]</scope>
    <source>
        <strain evidence="2 3">M4BSY-1</strain>
    </source>
</reference>
<organism evidence="2 3">
    <name type="scientific">Paenibacillus paeoniae</name>
    <dbReference type="NCBI Taxonomy" id="2292705"/>
    <lineage>
        <taxon>Bacteria</taxon>
        <taxon>Bacillati</taxon>
        <taxon>Bacillota</taxon>
        <taxon>Bacilli</taxon>
        <taxon>Bacillales</taxon>
        <taxon>Paenibacillaceae</taxon>
        <taxon>Paenibacillus</taxon>
    </lineage>
</organism>
<dbReference type="GO" id="GO:0009847">
    <property type="term" value="P:spore germination"/>
    <property type="evidence" value="ECO:0007669"/>
    <property type="project" value="InterPro"/>
</dbReference>
<dbReference type="OrthoDB" id="1726708at2"/>
<gene>
    <name evidence="2" type="ORF">DX130_07700</name>
</gene>
<dbReference type="Proteomes" id="UP000261905">
    <property type="component" value="Unassembled WGS sequence"/>
</dbReference>
<evidence type="ECO:0000256" key="1">
    <source>
        <dbReference type="ARBA" id="ARBA00023136"/>
    </source>
</evidence>
<dbReference type="EMBL" id="QUBQ01000001">
    <property type="protein sequence ID" value="REK76895.1"/>
    <property type="molecule type" value="Genomic_DNA"/>
</dbReference>
<dbReference type="GO" id="GO:0016020">
    <property type="term" value="C:membrane"/>
    <property type="evidence" value="ECO:0007669"/>
    <property type="project" value="InterPro"/>
</dbReference>
<comment type="caution">
    <text evidence="2">The sequence shown here is derived from an EMBL/GenBank/DDBJ whole genome shotgun (WGS) entry which is preliminary data.</text>
</comment>
<evidence type="ECO:0000313" key="2">
    <source>
        <dbReference type="EMBL" id="REK76895.1"/>
    </source>
</evidence>
<protein>
    <submittedName>
        <fullName evidence="2">Uncharacterized protein</fullName>
    </submittedName>
</protein>
<dbReference type="AlphaFoldDB" id="A0A371PLN7"/>